<evidence type="ECO:0000313" key="1">
    <source>
        <dbReference type="EMBL" id="MBX45017.1"/>
    </source>
</evidence>
<sequence>MTNLLLYARKINQLWQVNQKWKFKN</sequence>
<dbReference type="AlphaFoldDB" id="A0A2P2NR96"/>
<dbReference type="EMBL" id="GGEC01064533">
    <property type="protein sequence ID" value="MBX45017.1"/>
    <property type="molecule type" value="Transcribed_RNA"/>
</dbReference>
<name>A0A2P2NR96_RHIMU</name>
<reference evidence="1" key="1">
    <citation type="submission" date="2018-02" db="EMBL/GenBank/DDBJ databases">
        <title>Rhizophora mucronata_Transcriptome.</title>
        <authorList>
            <person name="Meera S.P."/>
            <person name="Sreeshan A."/>
            <person name="Augustine A."/>
        </authorList>
    </citation>
    <scope>NUCLEOTIDE SEQUENCE</scope>
    <source>
        <tissue evidence="1">Leaf</tissue>
    </source>
</reference>
<proteinExistence type="predicted"/>
<organism evidence="1">
    <name type="scientific">Rhizophora mucronata</name>
    <name type="common">Asiatic mangrove</name>
    <dbReference type="NCBI Taxonomy" id="61149"/>
    <lineage>
        <taxon>Eukaryota</taxon>
        <taxon>Viridiplantae</taxon>
        <taxon>Streptophyta</taxon>
        <taxon>Embryophyta</taxon>
        <taxon>Tracheophyta</taxon>
        <taxon>Spermatophyta</taxon>
        <taxon>Magnoliopsida</taxon>
        <taxon>eudicotyledons</taxon>
        <taxon>Gunneridae</taxon>
        <taxon>Pentapetalae</taxon>
        <taxon>rosids</taxon>
        <taxon>fabids</taxon>
        <taxon>Malpighiales</taxon>
        <taxon>Rhizophoraceae</taxon>
        <taxon>Rhizophora</taxon>
    </lineage>
</organism>
<protein>
    <submittedName>
        <fullName evidence="1">Uncharacterized protein</fullName>
    </submittedName>
</protein>
<accession>A0A2P2NR96</accession>